<dbReference type="Pfam" id="PF01753">
    <property type="entry name" value="zf-MYND"/>
    <property type="match status" value="1"/>
</dbReference>
<keyword evidence="7" id="KW-1185">Reference proteome</keyword>
<protein>
    <recommendedName>
        <fullName evidence="5">MYND-type domain-containing protein</fullName>
    </recommendedName>
</protein>
<comment type="caution">
    <text evidence="6">The sequence shown here is derived from an EMBL/GenBank/DDBJ whole genome shotgun (WGS) entry which is preliminary data.</text>
</comment>
<evidence type="ECO:0000259" key="5">
    <source>
        <dbReference type="PROSITE" id="PS50865"/>
    </source>
</evidence>
<evidence type="ECO:0000256" key="3">
    <source>
        <dbReference type="ARBA" id="ARBA00022833"/>
    </source>
</evidence>
<dbReference type="GeneID" id="59348333"/>
<dbReference type="PROSITE" id="PS50865">
    <property type="entry name" value="ZF_MYND_2"/>
    <property type="match status" value="1"/>
</dbReference>
<dbReference type="GO" id="GO:0008270">
    <property type="term" value="F:zinc ion binding"/>
    <property type="evidence" value="ECO:0007669"/>
    <property type="project" value="UniProtKB-KW"/>
</dbReference>
<keyword evidence="2 4" id="KW-0863">Zinc-finger</keyword>
<dbReference type="RefSeq" id="XP_037217229.1">
    <property type="nucleotide sequence ID" value="XM_037365817.1"/>
</dbReference>
<evidence type="ECO:0000256" key="4">
    <source>
        <dbReference type="PROSITE-ProRule" id="PRU00134"/>
    </source>
</evidence>
<dbReference type="OrthoDB" id="9922773at2759"/>
<proteinExistence type="predicted"/>
<dbReference type="Gene3D" id="6.10.140.2220">
    <property type="match status" value="1"/>
</dbReference>
<organism evidence="6 7">
    <name type="scientific">Mycena indigotica</name>
    <dbReference type="NCBI Taxonomy" id="2126181"/>
    <lineage>
        <taxon>Eukaryota</taxon>
        <taxon>Fungi</taxon>
        <taxon>Dikarya</taxon>
        <taxon>Basidiomycota</taxon>
        <taxon>Agaricomycotina</taxon>
        <taxon>Agaricomycetes</taxon>
        <taxon>Agaricomycetidae</taxon>
        <taxon>Agaricales</taxon>
        <taxon>Marasmiineae</taxon>
        <taxon>Mycenaceae</taxon>
        <taxon>Mycena</taxon>
    </lineage>
</organism>
<dbReference type="EMBL" id="JACAZF010000008">
    <property type="protein sequence ID" value="KAF7296870.1"/>
    <property type="molecule type" value="Genomic_DNA"/>
</dbReference>
<dbReference type="InterPro" id="IPR002893">
    <property type="entry name" value="Znf_MYND"/>
</dbReference>
<evidence type="ECO:0000313" key="7">
    <source>
        <dbReference type="Proteomes" id="UP000636479"/>
    </source>
</evidence>
<sequence>MHPSLRLSPERFPAPLRGRVEAAAHRSLPDVEFLVGQSANGQLTDRQQRQLVALWYECLNAPPEIPSTSYDIESDSSRNTLECAITALEGLFVATSGESRMVERGAIAELWQRAYAWLLIIDGLQDHLPTELRTRMVPAQQVLFVEGLIKAGGNVAIAAMNASPRLVYLLGRWWQEIVIARDGPILATLTVQLGIFVSKDRFRQLLDSVGGQYSILGNTLAKHLSLTFSADFPYPDAQRIKEGFSIIRIFSHHLQTNTHLLFAVLESRPRFVPAITHMLLISATTRMPSVKPDDWFDLFSLLLATLCDYPDDLPHSLAHKHLKHALKAGLVAAVASFTSSNNVAAPRELRNHIIEQLFRADMILGRSTVFHSVLPHLRVVAGNIGQLKINMGGNLSSAWQSFDDLLRQRDTLYDRYTDDWVQQLRACAHVTCQRQLTRAELKQCSGCKAALYCSSACQKADWRPVHKQYCSSLSQIRRDTVSRIGKRNLSFHHYLVAGECKRHRAQIAQMLAEFVLQNRQPAASALCVIYSFTGGHCVLGTNWSTGSADALGFPIAPAYIRPAQRSAGRTHLHIFYCGALRRDGAGHGNKVLYAHVFPFHVSERCAAVIRRLGDRCRTR</sequence>
<evidence type="ECO:0000313" key="6">
    <source>
        <dbReference type="EMBL" id="KAF7296870.1"/>
    </source>
</evidence>
<dbReference type="AlphaFoldDB" id="A0A8H6SC84"/>
<keyword evidence="1" id="KW-0479">Metal-binding</keyword>
<evidence type="ECO:0000256" key="1">
    <source>
        <dbReference type="ARBA" id="ARBA00022723"/>
    </source>
</evidence>
<dbReference type="Proteomes" id="UP000636479">
    <property type="component" value="Unassembled WGS sequence"/>
</dbReference>
<dbReference type="SUPFAM" id="SSF144232">
    <property type="entry name" value="HIT/MYND zinc finger-like"/>
    <property type="match status" value="1"/>
</dbReference>
<keyword evidence="3" id="KW-0862">Zinc</keyword>
<feature type="domain" description="MYND-type" evidence="5">
    <location>
        <begin position="429"/>
        <end position="470"/>
    </location>
</feature>
<gene>
    <name evidence="6" type="ORF">MIND_00918300</name>
</gene>
<name>A0A8H6SC84_9AGAR</name>
<reference evidence="6" key="1">
    <citation type="submission" date="2020-05" db="EMBL/GenBank/DDBJ databases">
        <title>Mycena genomes resolve the evolution of fungal bioluminescence.</title>
        <authorList>
            <person name="Tsai I.J."/>
        </authorList>
    </citation>
    <scope>NUCLEOTIDE SEQUENCE</scope>
    <source>
        <strain evidence="6">171206Taipei</strain>
    </source>
</reference>
<evidence type="ECO:0000256" key="2">
    <source>
        <dbReference type="ARBA" id="ARBA00022771"/>
    </source>
</evidence>
<accession>A0A8H6SC84</accession>